<keyword evidence="2" id="KW-1185">Reference proteome</keyword>
<sequence>MATREFKKDEWLVEKQHTYQVLVVTKDFVTIQSCYAMAAAWLQWFQDNGWELAAPSIEVPPAYRDWDRMYITTFRRIPF</sequence>
<proteinExistence type="predicted"/>
<evidence type="ECO:0000313" key="1">
    <source>
        <dbReference type="EMBL" id="QBJ02785.1"/>
    </source>
</evidence>
<reference evidence="1 2" key="1">
    <citation type="submission" date="2019-02" db="EMBL/GenBank/DDBJ databases">
        <authorList>
            <person name="Frampton R.A."/>
            <person name="Wojtus J.K."/>
            <person name="Fineran P.C."/>
            <person name="Hendrickson H.L."/>
        </authorList>
    </citation>
    <scope>NUCLEOTIDE SEQUENCE [LARGE SCALE GENOMIC DNA]</scope>
</reference>
<gene>
    <name evidence="1" type="ORF">PSA21_259</name>
</gene>
<name>A0A481W5L0_9CAUD</name>
<organism evidence="1 2">
    <name type="scientific">Pseudomonas phage Psa21</name>
    <dbReference type="NCBI Taxonomy" id="2530023"/>
    <lineage>
        <taxon>Viruses</taxon>
        <taxon>Duplodnaviria</taxon>
        <taxon>Heunggongvirae</taxon>
        <taxon>Uroviricota</taxon>
        <taxon>Caudoviricetes</taxon>
        <taxon>Chimalliviridae</taxon>
        <taxon>Tepukevirus</taxon>
        <taxon>Tepukevirus Psa21</taxon>
    </lineage>
</organism>
<dbReference type="Proteomes" id="UP000294134">
    <property type="component" value="Segment"/>
</dbReference>
<dbReference type="EMBL" id="MK552327">
    <property type="protein sequence ID" value="QBJ02785.1"/>
    <property type="molecule type" value="Genomic_DNA"/>
</dbReference>
<accession>A0A481W5L0</accession>
<evidence type="ECO:0000313" key="2">
    <source>
        <dbReference type="Proteomes" id="UP000294134"/>
    </source>
</evidence>
<protein>
    <submittedName>
        <fullName evidence="1">Uncharacterized protein</fullName>
    </submittedName>
</protein>